<reference evidence="1" key="1">
    <citation type="submission" date="2020-10" db="EMBL/GenBank/DDBJ databases">
        <authorList>
            <person name="Gilroy R."/>
        </authorList>
    </citation>
    <scope>NUCLEOTIDE SEQUENCE</scope>
    <source>
        <strain evidence="1">13766</strain>
    </source>
</reference>
<comment type="caution">
    <text evidence="1">The sequence shown here is derived from an EMBL/GenBank/DDBJ whole genome shotgun (WGS) entry which is preliminary data.</text>
</comment>
<organism evidence="1 2">
    <name type="scientific">Candidatus Alectryocaccomicrobium excrementavium</name>
    <dbReference type="NCBI Taxonomy" id="2840668"/>
    <lineage>
        <taxon>Bacteria</taxon>
        <taxon>Bacillati</taxon>
        <taxon>Bacillota</taxon>
        <taxon>Clostridia</taxon>
        <taxon>Candidatus Alectryocaccomicrobium</taxon>
    </lineage>
</organism>
<evidence type="ECO:0000313" key="1">
    <source>
        <dbReference type="EMBL" id="HIS93895.1"/>
    </source>
</evidence>
<gene>
    <name evidence="1" type="ORF">IAA84_12845</name>
</gene>
<protein>
    <submittedName>
        <fullName evidence="1">Uncharacterized protein</fullName>
    </submittedName>
</protein>
<dbReference type="Proteomes" id="UP000824140">
    <property type="component" value="Unassembled WGS sequence"/>
</dbReference>
<proteinExistence type="predicted"/>
<dbReference type="EMBL" id="DVJN01000243">
    <property type="protein sequence ID" value="HIS93895.1"/>
    <property type="molecule type" value="Genomic_DNA"/>
</dbReference>
<accession>A0A9D1K7A7</accession>
<sequence>MAEAFDTLGMLYQNLQDAGCDAQTVQACMALAEAGNASGMLGLLLKHRATLCQTVRAEQKKVDCLDYLIYTLKKGAENPKQGI</sequence>
<reference evidence="1" key="2">
    <citation type="journal article" date="2021" name="PeerJ">
        <title>Extensive microbial diversity within the chicken gut microbiome revealed by metagenomics and culture.</title>
        <authorList>
            <person name="Gilroy R."/>
            <person name="Ravi A."/>
            <person name="Getino M."/>
            <person name="Pursley I."/>
            <person name="Horton D.L."/>
            <person name="Alikhan N.F."/>
            <person name="Baker D."/>
            <person name="Gharbi K."/>
            <person name="Hall N."/>
            <person name="Watson M."/>
            <person name="Adriaenssens E.M."/>
            <person name="Foster-Nyarko E."/>
            <person name="Jarju S."/>
            <person name="Secka A."/>
            <person name="Antonio M."/>
            <person name="Oren A."/>
            <person name="Chaudhuri R.R."/>
            <person name="La Ragione R."/>
            <person name="Hildebrand F."/>
            <person name="Pallen M.J."/>
        </authorList>
    </citation>
    <scope>NUCLEOTIDE SEQUENCE</scope>
    <source>
        <strain evidence="1">13766</strain>
    </source>
</reference>
<dbReference type="AlphaFoldDB" id="A0A9D1K7A7"/>
<evidence type="ECO:0000313" key="2">
    <source>
        <dbReference type="Proteomes" id="UP000824140"/>
    </source>
</evidence>
<name>A0A9D1K7A7_9FIRM</name>